<dbReference type="PROSITE" id="PS50035">
    <property type="entry name" value="PLD"/>
    <property type="match status" value="1"/>
</dbReference>
<keyword evidence="3" id="KW-0677">Repeat</keyword>
<dbReference type="Gene3D" id="3.30.870.10">
    <property type="entry name" value="Endonuclease Chain A"/>
    <property type="match status" value="2"/>
</dbReference>
<sequence>MDDNISSNNQNGTGTKEIPDKQVNLSERTLAWLNADQGPSENDDIPIWQKSMLNYFYSMLGEDSPPSPVTRSRSRRVEEPESPSETQLSAPYIEEQRPEHPDYIKRIPSQTELDESPETTEIEESTRKRNLRKRFHHVINMATVNLRFSKGDGRQLHEVGEGRSNLTTSLTVVPFLWLRRDHKGRLSHVLQFHEHIEIKNSSRRIEIKTDSYVLKDFMNSIETIQNASPWVKQHQHDSFAPIRENAKVKWYVDGKDYFFAVSQALLAAKSEIYIEDWWLSPELYLRRPPSENEEFRLDRLLTKKAEEGVMIYIIVYKEVTVALPLDSHHTKFYLQGRIAFIGGLDLCFGRYDTHSHELSDWPQNTKGPTIWPGQDYSNPRIKDFQNGKVVEYQNEIVDKSRYPRMPWHDVSVGTPARDVARHFVQRWNFIKDKKSFERESLPFLLPKGEYVSTRDESRFKGTCDVQILRSSAAWSGKSILEQIKRAGIEPENYISFFALRGYDKIKHKEHDLSVPNGFIKDKQNEMLDESQPSHHDDISTDSYSDEQTKSSLKGIGGEPGIPAGMIDTDPKHSYITEEIYIHSKLMIVDDKYVIIGSGHRDSEIAILVEDKQTVPTRMNGQEASKFAYTLRSNLFKEFLGRIKPQDHAAVTESSLAPIQPDVLKELLHDRDASSTSILDELMTNSEPNHPTKEDLIVMDPLSDEFYNYWQNIARNNTAIYRSVFKCIPDDNVTNWSEYENFVPNPTIVDKGHVAISNNYDVKKLDNIRGHLVTFPLHFLESENLMT</sequence>
<comment type="catalytic activity">
    <reaction evidence="1">
        <text>a 1,2-diacyl-sn-glycero-3-phosphocholine + H2O = a 1,2-diacyl-sn-glycero-3-phosphate + choline + H(+)</text>
        <dbReference type="Rhea" id="RHEA:14445"/>
        <dbReference type="ChEBI" id="CHEBI:15354"/>
        <dbReference type="ChEBI" id="CHEBI:15377"/>
        <dbReference type="ChEBI" id="CHEBI:15378"/>
        <dbReference type="ChEBI" id="CHEBI:57643"/>
        <dbReference type="ChEBI" id="CHEBI:58608"/>
        <dbReference type="EC" id="3.1.4.4"/>
    </reaction>
</comment>
<dbReference type="InterPro" id="IPR015679">
    <property type="entry name" value="PLipase_D_fam"/>
</dbReference>
<feature type="compositionally biased region" description="Polar residues" evidence="7">
    <location>
        <begin position="1"/>
        <end position="14"/>
    </location>
</feature>
<evidence type="ECO:0000256" key="7">
    <source>
        <dbReference type="SAM" id="MobiDB-lite"/>
    </source>
</evidence>
<dbReference type="AlphaFoldDB" id="A0A9N9G3R3"/>
<evidence type="ECO:0000256" key="3">
    <source>
        <dbReference type="ARBA" id="ARBA00022737"/>
    </source>
</evidence>
<feature type="region of interest" description="Disordered" evidence="7">
    <location>
        <begin position="1"/>
        <end position="23"/>
    </location>
</feature>
<feature type="domain" description="PLD phosphodiesterase" evidence="8">
    <location>
        <begin position="577"/>
        <end position="604"/>
    </location>
</feature>
<evidence type="ECO:0000256" key="1">
    <source>
        <dbReference type="ARBA" id="ARBA00000798"/>
    </source>
</evidence>
<dbReference type="GO" id="GO:0004630">
    <property type="term" value="F:phospholipase D activity"/>
    <property type="evidence" value="ECO:0007669"/>
    <property type="project" value="UniProtKB-EC"/>
</dbReference>
<feature type="compositionally biased region" description="Acidic residues" evidence="7">
    <location>
        <begin position="112"/>
        <end position="123"/>
    </location>
</feature>
<accession>A0A9N9G3R3</accession>
<keyword evidence="4" id="KW-0378">Hydrolase</keyword>
<organism evidence="9 10">
    <name type="scientific">Racocetra fulgida</name>
    <dbReference type="NCBI Taxonomy" id="60492"/>
    <lineage>
        <taxon>Eukaryota</taxon>
        <taxon>Fungi</taxon>
        <taxon>Fungi incertae sedis</taxon>
        <taxon>Mucoromycota</taxon>
        <taxon>Glomeromycotina</taxon>
        <taxon>Glomeromycetes</taxon>
        <taxon>Diversisporales</taxon>
        <taxon>Gigasporaceae</taxon>
        <taxon>Racocetra</taxon>
    </lineage>
</organism>
<dbReference type="InterPro" id="IPR001736">
    <property type="entry name" value="PLipase_D/transphosphatidylase"/>
</dbReference>
<dbReference type="GO" id="GO:0009395">
    <property type="term" value="P:phospholipid catabolic process"/>
    <property type="evidence" value="ECO:0007669"/>
    <property type="project" value="TreeGrafter"/>
</dbReference>
<feature type="compositionally biased region" description="Basic and acidic residues" evidence="7">
    <location>
        <begin position="527"/>
        <end position="538"/>
    </location>
</feature>
<reference evidence="9" key="1">
    <citation type="submission" date="2021-06" db="EMBL/GenBank/DDBJ databases">
        <authorList>
            <person name="Kallberg Y."/>
            <person name="Tangrot J."/>
            <person name="Rosling A."/>
        </authorList>
    </citation>
    <scope>NUCLEOTIDE SEQUENCE</scope>
    <source>
        <strain evidence="9">IN212</strain>
    </source>
</reference>
<evidence type="ECO:0000313" key="10">
    <source>
        <dbReference type="Proteomes" id="UP000789396"/>
    </source>
</evidence>
<dbReference type="EC" id="3.1.4.4" evidence="2"/>
<evidence type="ECO:0000256" key="5">
    <source>
        <dbReference type="ARBA" id="ARBA00022963"/>
    </source>
</evidence>
<dbReference type="Proteomes" id="UP000789396">
    <property type="component" value="Unassembled WGS sequence"/>
</dbReference>
<dbReference type="PANTHER" id="PTHR18896:SF76">
    <property type="entry name" value="PHOSPHOLIPASE"/>
    <property type="match status" value="1"/>
</dbReference>
<protein>
    <recommendedName>
        <fullName evidence="2">phospholipase D</fullName>
        <ecNumber evidence="2">3.1.4.4</ecNumber>
    </recommendedName>
</protein>
<feature type="region of interest" description="Disordered" evidence="7">
    <location>
        <begin position="108"/>
        <end position="127"/>
    </location>
</feature>
<name>A0A9N9G3R3_9GLOM</name>
<dbReference type="OrthoDB" id="14911at2759"/>
<dbReference type="SUPFAM" id="SSF56024">
    <property type="entry name" value="Phospholipase D/nuclease"/>
    <property type="match status" value="2"/>
</dbReference>
<evidence type="ECO:0000256" key="6">
    <source>
        <dbReference type="ARBA" id="ARBA00023098"/>
    </source>
</evidence>
<keyword evidence="5" id="KW-0442">Lipid degradation</keyword>
<evidence type="ECO:0000256" key="2">
    <source>
        <dbReference type="ARBA" id="ARBA00012027"/>
    </source>
</evidence>
<feature type="region of interest" description="Disordered" evidence="7">
    <location>
        <begin position="527"/>
        <end position="567"/>
    </location>
</feature>
<gene>
    <name evidence="9" type="ORF">RFULGI_LOCUS5782</name>
</gene>
<keyword evidence="10" id="KW-1185">Reference proteome</keyword>
<evidence type="ECO:0000259" key="8">
    <source>
        <dbReference type="PROSITE" id="PS50035"/>
    </source>
</evidence>
<evidence type="ECO:0000313" key="9">
    <source>
        <dbReference type="EMBL" id="CAG8579400.1"/>
    </source>
</evidence>
<proteinExistence type="predicted"/>
<feature type="non-terminal residue" evidence="9">
    <location>
        <position position="786"/>
    </location>
</feature>
<keyword evidence="6" id="KW-0443">Lipid metabolism</keyword>
<dbReference type="EMBL" id="CAJVPZ010006899">
    <property type="protein sequence ID" value="CAG8579400.1"/>
    <property type="molecule type" value="Genomic_DNA"/>
</dbReference>
<feature type="region of interest" description="Disordered" evidence="7">
    <location>
        <begin position="63"/>
        <end position="101"/>
    </location>
</feature>
<comment type="caution">
    <text evidence="9">The sequence shown here is derived from an EMBL/GenBank/DDBJ whole genome shotgun (WGS) entry which is preliminary data.</text>
</comment>
<evidence type="ECO:0000256" key="4">
    <source>
        <dbReference type="ARBA" id="ARBA00022801"/>
    </source>
</evidence>
<dbReference type="PANTHER" id="PTHR18896">
    <property type="entry name" value="PHOSPHOLIPASE D"/>
    <property type="match status" value="1"/>
</dbReference>